<accession>A0A022L5B3</accession>
<name>A0A022L5B3_9MICO</name>
<dbReference type="HOGENOM" id="CLU_045644_0_0_11"/>
<comment type="caution">
    <text evidence="8">The sequence shown here is derived from an EMBL/GenBank/DDBJ whole genome shotgun (WGS) entry which is preliminary data.</text>
</comment>
<dbReference type="PANTHER" id="PTHR30238">
    <property type="entry name" value="MEMBRANE BOUND PREDICTED REDOX MODULATOR"/>
    <property type="match status" value="1"/>
</dbReference>
<sequence length="453" mass="50015">MSVSPLIWIITIVVIVGLLAFDYIFHVRKAHIPTLREAAVWSAIYVGIAVVFGVVLWIFSDGHQMGTEYFAGYITEKALSVDNLFVFLVIMTSFRVPREDQQKVLLFGITFAIIARTGMIAGGAAIIDNFSWAFYFFGLILLLTAGNMLKPEDDEKDEANNFIIRIARKLLPTTDHYDGDKLFTMENGKRVMTPMLLVMVAIGGTDILFALDSIPAIFGLTQNTYIVFTATVFSLLGLRQLYFLIDGLLDRLVYLSYGLAAILAFIGVKLILHALHENELPFINDGEAVPVVEVTTQLSLTVIIGILVITVIASLVSRKGRAKAAVSSARRDADSYLQMTYTSFESERERIYRRLLENEQTIANLPEKYNDLLEERDQKPLSQLLAEAHMVAEKRIADREKGVRTDTHPHGLEVAAIQAAGADADHAVGASGSDDSAGSHAVDPETTGRDDRA</sequence>
<gene>
    <name evidence="8" type="ORF">D641_0101785</name>
</gene>
<dbReference type="GO" id="GO:0016020">
    <property type="term" value="C:membrane"/>
    <property type="evidence" value="ECO:0007669"/>
    <property type="project" value="UniProtKB-SubCell"/>
</dbReference>
<evidence type="ECO:0000313" key="8">
    <source>
        <dbReference type="EMBL" id="EYT51208.1"/>
    </source>
</evidence>
<feature type="transmembrane region" description="Helical" evidence="7">
    <location>
        <begin position="295"/>
        <end position="316"/>
    </location>
</feature>
<keyword evidence="9" id="KW-1185">Reference proteome</keyword>
<feature type="transmembrane region" description="Helical" evidence="7">
    <location>
        <begin position="38"/>
        <end position="59"/>
    </location>
</feature>
<reference evidence="8 9" key="1">
    <citation type="journal article" date="2013" name="Genome Announc.">
        <title>Draft genome sequence of an Actinobacterium, Brachybacterium muris strain UCD-AY4.</title>
        <authorList>
            <person name="Lo J.R."/>
            <person name="Lang J.M."/>
            <person name="Darling A.E."/>
            <person name="Eisen J.A."/>
            <person name="Coil D.A."/>
        </authorList>
    </citation>
    <scope>NUCLEOTIDE SEQUENCE [LARGE SCALE GENOMIC DNA]</scope>
    <source>
        <strain evidence="8 9">UCD-AY4</strain>
    </source>
</reference>
<feature type="compositionally biased region" description="Low complexity" evidence="6">
    <location>
        <begin position="419"/>
        <end position="441"/>
    </location>
</feature>
<dbReference type="EMBL" id="AORC01000002">
    <property type="protein sequence ID" value="EYT51208.1"/>
    <property type="molecule type" value="Genomic_DNA"/>
</dbReference>
<evidence type="ECO:0000256" key="4">
    <source>
        <dbReference type="ARBA" id="ARBA00022989"/>
    </source>
</evidence>
<evidence type="ECO:0000256" key="3">
    <source>
        <dbReference type="ARBA" id="ARBA00022692"/>
    </source>
</evidence>
<feature type="transmembrane region" description="Helical" evidence="7">
    <location>
        <begin position="195"/>
        <end position="218"/>
    </location>
</feature>
<feature type="compositionally biased region" description="Basic and acidic residues" evidence="6">
    <location>
        <begin position="442"/>
        <end position="453"/>
    </location>
</feature>
<dbReference type="RefSeq" id="WP_083871835.1">
    <property type="nucleotide sequence ID" value="NZ_KB403091.1"/>
</dbReference>
<proteinExistence type="inferred from homology"/>
<feature type="transmembrane region" description="Helical" evidence="7">
    <location>
        <begin position="132"/>
        <end position="149"/>
    </location>
</feature>
<protein>
    <submittedName>
        <fullName evidence="8">Transporter</fullName>
    </submittedName>
</protein>
<dbReference type="OrthoDB" id="5242957at2"/>
<keyword evidence="3 7" id="KW-0812">Transmembrane</keyword>
<feature type="region of interest" description="Disordered" evidence="6">
    <location>
        <begin position="418"/>
        <end position="453"/>
    </location>
</feature>
<comment type="similarity">
    <text evidence="2">Belongs to the TerC family.</text>
</comment>
<evidence type="ECO:0000256" key="7">
    <source>
        <dbReference type="SAM" id="Phobius"/>
    </source>
</evidence>
<feature type="transmembrane region" description="Helical" evidence="7">
    <location>
        <begin position="104"/>
        <end position="126"/>
    </location>
</feature>
<keyword evidence="5 7" id="KW-0472">Membrane</keyword>
<dbReference type="NCBIfam" id="TIGR03718">
    <property type="entry name" value="R_switched_Alx"/>
    <property type="match status" value="1"/>
</dbReference>
<dbReference type="PANTHER" id="PTHR30238:SF0">
    <property type="entry name" value="THYLAKOID MEMBRANE PROTEIN TERC, CHLOROPLASTIC"/>
    <property type="match status" value="1"/>
</dbReference>
<comment type="subcellular location">
    <subcellularLocation>
        <location evidence="1">Membrane</location>
        <topology evidence="1">Multi-pass membrane protein</topology>
    </subcellularLocation>
</comment>
<dbReference type="STRING" id="1249481.D641_0101785"/>
<dbReference type="InterPro" id="IPR005496">
    <property type="entry name" value="Integral_membrane_TerC"/>
</dbReference>
<dbReference type="AlphaFoldDB" id="A0A022L5B3"/>
<evidence type="ECO:0000313" key="9">
    <source>
        <dbReference type="Proteomes" id="UP000019754"/>
    </source>
</evidence>
<evidence type="ECO:0000256" key="5">
    <source>
        <dbReference type="ARBA" id="ARBA00023136"/>
    </source>
</evidence>
<dbReference type="InterPro" id="IPR022369">
    <property type="entry name" value="Integral_membrane_TerC_rswitch"/>
</dbReference>
<evidence type="ECO:0000256" key="6">
    <source>
        <dbReference type="SAM" id="MobiDB-lite"/>
    </source>
</evidence>
<feature type="transmembrane region" description="Helical" evidence="7">
    <location>
        <begin position="224"/>
        <end position="245"/>
    </location>
</feature>
<feature type="transmembrane region" description="Helical" evidence="7">
    <location>
        <begin position="6"/>
        <end position="26"/>
    </location>
</feature>
<feature type="transmembrane region" description="Helical" evidence="7">
    <location>
        <begin position="252"/>
        <end position="275"/>
    </location>
</feature>
<keyword evidence="4 7" id="KW-1133">Transmembrane helix</keyword>
<evidence type="ECO:0000256" key="2">
    <source>
        <dbReference type="ARBA" id="ARBA00007511"/>
    </source>
</evidence>
<dbReference type="Pfam" id="PF03741">
    <property type="entry name" value="TerC"/>
    <property type="match status" value="1"/>
</dbReference>
<dbReference type="Proteomes" id="UP000019754">
    <property type="component" value="Unassembled WGS sequence"/>
</dbReference>
<organism evidence="8 9">
    <name type="scientific">Brachybacterium muris UCD-AY4</name>
    <dbReference type="NCBI Taxonomy" id="1249481"/>
    <lineage>
        <taxon>Bacteria</taxon>
        <taxon>Bacillati</taxon>
        <taxon>Actinomycetota</taxon>
        <taxon>Actinomycetes</taxon>
        <taxon>Micrococcales</taxon>
        <taxon>Dermabacteraceae</taxon>
        <taxon>Brachybacterium</taxon>
    </lineage>
</organism>
<feature type="transmembrane region" description="Helical" evidence="7">
    <location>
        <begin position="79"/>
        <end position="97"/>
    </location>
</feature>
<evidence type="ECO:0000256" key="1">
    <source>
        <dbReference type="ARBA" id="ARBA00004141"/>
    </source>
</evidence>